<evidence type="ECO:0000313" key="12">
    <source>
        <dbReference type="Proteomes" id="UP001152798"/>
    </source>
</evidence>
<keyword evidence="6 10" id="KW-0256">Endoplasmic reticulum</keyword>
<evidence type="ECO:0000256" key="4">
    <source>
        <dbReference type="ARBA" id="ARBA00022502"/>
    </source>
</evidence>
<comment type="pathway">
    <text evidence="2 10">Glycolipid biosynthesis; glycosylphosphatidylinositol-anchor biosynthesis.</text>
</comment>
<keyword evidence="10" id="KW-0732">Signal</keyword>
<dbReference type="OrthoDB" id="5546453at2759"/>
<feature type="transmembrane region" description="Helical" evidence="10">
    <location>
        <begin position="209"/>
        <end position="231"/>
    </location>
</feature>
<evidence type="ECO:0000256" key="10">
    <source>
        <dbReference type="RuleBase" id="RU366056"/>
    </source>
</evidence>
<dbReference type="GO" id="GO:0005789">
    <property type="term" value="C:endoplasmic reticulum membrane"/>
    <property type="evidence" value="ECO:0007669"/>
    <property type="project" value="UniProtKB-SubCell"/>
</dbReference>
<organism evidence="11 12">
    <name type="scientific">Nezara viridula</name>
    <name type="common">Southern green stink bug</name>
    <name type="synonym">Cimex viridulus</name>
    <dbReference type="NCBI Taxonomy" id="85310"/>
    <lineage>
        <taxon>Eukaryota</taxon>
        <taxon>Metazoa</taxon>
        <taxon>Ecdysozoa</taxon>
        <taxon>Arthropoda</taxon>
        <taxon>Hexapoda</taxon>
        <taxon>Insecta</taxon>
        <taxon>Pterygota</taxon>
        <taxon>Neoptera</taxon>
        <taxon>Paraneoptera</taxon>
        <taxon>Hemiptera</taxon>
        <taxon>Heteroptera</taxon>
        <taxon>Panheteroptera</taxon>
        <taxon>Pentatomomorpha</taxon>
        <taxon>Pentatomoidea</taxon>
        <taxon>Pentatomidae</taxon>
        <taxon>Pentatominae</taxon>
        <taxon>Nezara</taxon>
    </lineage>
</organism>
<comment type="function">
    <text evidence="10">Stabilizing subunit of the glycosylphosphatidylinositol-mannosyltransferase I complex which catalyzes the transfer of the first mannose, via an alpha-1,4 bond from a dolichol-phosphate-mannose (Dol-P-Man) to the glucosaminyl acyl phosphatidylinositol (GlcN-(acyl)PI) intermediate to generate alpha-D-Man-(1-&gt;4)-alpha-D-GlcN-(1-&gt;6)-(1-radyl,2-acyl-sn-glycero-3-phospho)-2-acyl-inositol and participates in the sixth step of the glycosylphosphatidylinositol-anchor biosynthesis. Probably acts by stabilizing the mannosyltransferase PIGM.</text>
</comment>
<keyword evidence="12" id="KW-1185">Reference proteome</keyword>
<evidence type="ECO:0000256" key="1">
    <source>
        <dbReference type="ARBA" id="ARBA00004389"/>
    </source>
</evidence>
<dbReference type="Proteomes" id="UP001152798">
    <property type="component" value="Chromosome 6"/>
</dbReference>
<evidence type="ECO:0000256" key="8">
    <source>
        <dbReference type="ARBA" id="ARBA00023136"/>
    </source>
</evidence>
<evidence type="ECO:0000256" key="2">
    <source>
        <dbReference type="ARBA" id="ARBA00004687"/>
    </source>
</evidence>
<feature type="chain" id="PRO_5040529008" description="Phosphatidylinositol-glycan biosynthesis class X protein" evidence="10">
    <location>
        <begin position="20"/>
        <end position="233"/>
    </location>
</feature>
<comment type="similarity">
    <text evidence="3 10">Belongs to the PIGX family.</text>
</comment>
<feature type="signal peptide" evidence="10">
    <location>
        <begin position="1"/>
        <end position="19"/>
    </location>
</feature>
<comment type="subcellular location">
    <subcellularLocation>
        <location evidence="1 10">Endoplasmic reticulum membrane</location>
        <topology evidence="1 10">Single-pass membrane protein</topology>
    </subcellularLocation>
</comment>
<accession>A0A9P0HNC0</accession>
<dbReference type="GO" id="GO:0006506">
    <property type="term" value="P:GPI anchor biosynthetic process"/>
    <property type="evidence" value="ECO:0007669"/>
    <property type="project" value="UniProtKB-KW"/>
</dbReference>
<dbReference type="AlphaFoldDB" id="A0A9P0HNC0"/>
<keyword evidence="7 10" id="KW-1133">Transmembrane helix</keyword>
<dbReference type="InterPro" id="IPR013233">
    <property type="entry name" value="PIG-X/PBN1"/>
</dbReference>
<evidence type="ECO:0000256" key="7">
    <source>
        <dbReference type="ARBA" id="ARBA00022989"/>
    </source>
</evidence>
<reference evidence="11" key="1">
    <citation type="submission" date="2022-01" db="EMBL/GenBank/DDBJ databases">
        <authorList>
            <person name="King R."/>
        </authorList>
    </citation>
    <scope>NUCLEOTIDE SEQUENCE</scope>
</reference>
<dbReference type="SMART" id="SM00780">
    <property type="entry name" value="PIG-X"/>
    <property type="match status" value="1"/>
</dbReference>
<protein>
    <recommendedName>
        <fullName evidence="10">Phosphatidylinositol-glycan biosynthesis class X protein</fullName>
    </recommendedName>
</protein>
<evidence type="ECO:0000256" key="6">
    <source>
        <dbReference type="ARBA" id="ARBA00022824"/>
    </source>
</evidence>
<gene>
    <name evidence="11" type="ORF">NEZAVI_LOCUS12936</name>
</gene>
<evidence type="ECO:0000256" key="3">
    <source>
        <dbReference type="ARBA" id="ARBA00010345"/>
    </source>
</evidence>
<dbReference type="Pfam" id="PF08320">
    <property type="entry name" value="PIG-X"/>
    <property type="match status" value="1"/>
</dbReference>
<keyword evidence="8 10" id="KW-0472">Membrane</keyword>
<keyword evidence="4 10" id="KW-0337">GPI-anchor biosynthesis</keyword>
<evidence type="ECO:0000256" key="9">
    <source>
        <dbReference type="ARBA" id="ARBA00023180"/>
    </source>
</evidence>
<dbReference type="InterPro" id="IPR040039">
    <property type="entry name" value="PIGX"/>
</dbReference>
<dbReference type="EMBL" id="OV725082">
    <property type="protein sequence ID" value="CAH1404541.1"/>
    <property type="molecule type" value="Genomic_DNA"/>
</dbReference>
<name>A0A9P0HNC0_NEZVI</name>
<keyword evidence="5 10" id="KW-0812">Transmembrane</keyword>
<evidence type="ECO:0000256" key="5">
    <source>
        <dbReference type="ARBA" id="ARBA00022692"/>
    </source>
</evidence>
<dbReference type="PANTHER" id="PTHR28650:SF1">
    <property type="entry name" value="PHOSPHATIDYLINOSITOL-GLYCAN BIOSYNTHESIS CLASS X PROTEIN"/>
    <property type="match status" value="1"/>
</dbReference>
<dbReference type="PANTHER" id="PTHR28650">
    <property type="entry name" value="PHOSPHATIDYLINOSITOL-GLYCAN BIOSYNTHESIS CLASS X PROTEIN"/>
    <property type="match status" value="1"/>
</dbReference>
<sequence length="233" mass="26193">MRFWTVWFLVIFSKECMSSQRECSLQAYITRKIDSLGFHRNIYYNVSLKTSCKIDQCKLCIQEILPSGMFVNTDQLRDLSRTKKLLASVDGHVDIESPSSISSRLLVRILGNLNEVTEQQFMGSSILPVHTRYQNPQPGGGFKTVNINKPELYIHCPEEYSQVKEEVFLTPCAGDNNMPLPFSKVAYSISTDDAVLKIDVPVGNSDSLLIVQMVTVFVTIIGSVYITGVILKV</sequence>
<proteinExistence type="inferred from homology"/>
<keyword evidence="9" id="KW-0325">Glycoprotein</keyword>
<evidence type="ECO:0000313" key="11">
    <source>
        <dbReference type="EMBL" id="CAH1404541.1"/>
    </source>
</evidence>